<dbReference type="InterPro" id="IPR011053">
    <property type="entry name" value="Single_hybrid_motif"/>
</dbReference>
<comment type="pathway">
    <text evidence="3">Amino-acid degradation; L-lysine degradation via saccharopine pathway; glutaryl-CoA from L-lysine: step 6/6.</text>
</comment>
<dbReference type="GO" id="GO:0005737">
    <property type="term" value="C:cytoplasm"/>
    <property type="evidence" value="ECO:0007669"/>
    <property type="project" value="TreeGrafter"/>
</dbReference>
<dbReference type="InterPro" id="IPR036625">
    <property type="entry name" value="E3-bd_dom_sf"/>
</dbReference>
<keyword evidence="8 10" id="KW-0012">Acyltransferase</keyword>
<sequence>MNILSVKLPDVGEGVTEAELAEWTVKVGDIVKEDDVIAAVMTDKATVEIPSLYDGRITWLAGEVGDVLAVGSDLVRIETEAEAVAGDTPEPIAEPAPDPGPDPAPEPPSETAEAPAPAPRKPAPATPAQPGPPRAEGQAPLASPSVRARARQGGLDLRQVPGTGPAGRITHDDLDTLFAQPPRGRQPGAAAGRAKRSGTEEIKVIGMRRKIAERMALANQRIPHITVVEEVDVTALEDLRTRMNATRGDRPKLTVLPLVAAALARAVVDHPEMNAHYMDDEGHVLRHAGVHVGMATMTEAGLVVPVLRHVEALGLFEIAAEIARLSEAARAGKAGRDELTGSTITITSLGPLGALATTPIINHPEVAILGINKMATRPMWDGSQFVPRKMMNISASFDHRVIDGWDAAVFVQRMKTLLETPALIFVEA</sequence>
<evidence type="ECO:0000256" key="7">
    <source>
        <dbReference type="ARBA" id="ARBA00022823"/>
    </source>
</evidence>
<keyword evidence="6 10" id="KW-0808">Transferase</keyword>
<evidence type="ECO:0000256" key="8">
    <source>
        <dbReference type="ARBA" id="ARBA00023315"/>
    </source>
</evidence>
<keyword evidence="7 10" id="KW-0450">Lipoyl</keyword>
<feature type="region of interest" description="Disordered" evidence="11">
    <location>
        <begin position="178"/>
        <end position="197"/>
    </location>
</feature>
<evidence type="ECO:0000313" key="15">
    <source>
        <dbReference type="Proteomes" id="UP000182932"/>
    </source>
</evidence>
<dbReference type="RefSeq" id="WP_074837662.1">
    <property type="nucleotide sequence ID" value="NZ_FNYY01000014.1"/>
</dbReference>
<evidence type="ECO:0000313" key="14">
    <source>
        <dbReference type="EMBL" id="SEJ92521.1"/>
    </source>
</evidence>
<dbReference type="AlphaFoldDB" id="A0A975WCL0"/>
<comment type="similarity">
    <text evidence="4 10">Belongs to the 2-oxoacid dehydrogenase family.</text>
</comment>
<dbReference type="PANTHER" id="PTHR43178:SF5">
    <property type="entry name" value="LIPOAMIDE ACYLTRANSFERASE COMPONENT OF BRANCHED-CHAIN ALPHA-KETO ACID DEHYDROGENASE COMPLEX, MITOCHONDRIAL"/>
    <property type="match status" value="1"/>
</dbReference>
<evidence type="ECO:0000256" key="2">
    <source>
        <dbReference type="ARBA" id="ARBA00004052"/>
    </source>
</evidence>
<evidence type="ECO:0000256" key="5">
    <source>
        <dbReference type="ARBA" id="ARBA00011666"/>
    </source>
</evidence>
<name>A0A975WCL0_9RHOB</name>
<dbReference type="EMBL" id="FNYY01000014">
    <property type="protein sequence ID" value="SEJ92521.1"/>
    <property type="molecule type" value="Genomic_DNA"/>
</dbReference>
<evidence type="ECO:0000256" key="1">
    <source>
        <dbReference type="ARBA" id="ARBA00001938"/>
    </source>
</evidence>
<dbReference type="CDD" id="cd06849">
    <property type="entry name" value="lipoyl_domain"/>
    <property type="match status" value="1"/>
</dbReference>
<dbReference type="PROSITE" id="PS51826">
    <property type="entry name" value="PSBD"/>
    <property type="match status" value="1"/>
</dbReference>
<dbReference type="InterPro" id="IPR004167">
    <property type="entry name" value="PSBD"/>
</dbReference>
<dbReference type="InterPro" id="IPR050743">
    <property type="entry name" value="2-oxoacid_DH_E2_comp"/>
</dbReference>
<feature type="domain" description="Lipoyl-binding" evidence="12">
    <location>
        <begin position="3"/>
        <end position="78"/>
    </location>
</feature>
<dbReference type="SUPFAM" id="SSF52777">
    <property type="entry name" value="CoA-dependent acyltransferases"/>
    <property type="match status" value="1"/>
</dbReference>
<dbReference type="Proteomes" id="UP000182932">
    <property type="component" value="Unassembled WGS sequence"/>
</dbReference>
<comment type="function">
    <text evidence="2">E2 component of the 2-oxoglutarate dehydrogenase (OGDH) complex which catalyzes the second step in the conversion of 2-oxoglutarate to succinyl-CoA and CO(2).</text>
</comment>
<dbReference type="GeneID" id="80819691"/>
<protein>
    <recommendedName>
        <fullName evidence="10">Dihydrolipoamide acetyltransferase component of pyruvate dehydrogenase complex</fullName>
        <ecNumber evidence="10">2.3.1.-</ecNumber>
    </recommendedName>
</protein>
<evidence type="ECO:0000256" key="3">
    <source>
        <dbReference type="ARBA" id="ARBA00005145"/>
    </source>
</evidence>
<dbReference type="SUPFAM" id="SSF47005">
    <property type="entry name" value="Peripheral subunit-binding domain of 2-oxo acid dehydrogenase complex"/>
    <property type="match status" value="1"/>
</dbReference>
<dbReference type="Pfam" id="PF00364">
    <property type="entry name" value="Biotin_lipoyl"/>
    <property type="match status" value="1"/>
</dbReference>
<evidence type="ECO:0000256" key="11">
    <source>
        <dbReference type="SAM" id="MobiDB-lite"/>
    </source>
</evidence>
<dbReference type="InterPro" id="IPR000089">
    <property type="entry name" value="Biotin_lipoyl"/>
</dbReference>
<comment type="catalytic activity">
    <reaction evidence="9">
        <text>N(6)-[(R)-dihydrolipoyl]-L-lysyl-[protein] + succinyl-CoA = N(6)-[(R)-S(8)-succinyldihydrolipoyl]-L-lysyl-[protein] + CoA</text>
        <dbReference type="Rhea" id="RHEA:15213"/>
        <dbReference type="Rhea" id="RHEA-COMP:10475"/>
        <dbReference type="Rhea" id="RHEA-COMP:20092"/>
        <dbReference type="ChEBI" id="CHEBI:57287"/>
        <dbReference type="ChEBI" id="CHEBI:57292"/>
        <dbReference type="ChEBI" id="CHEBI:83100"/>
        <dbReference type="ChEBI" id="CHEBI:83120"/>
        <dbReference type="EC" id="2.3.1.61"/>
    </reaction>
</comment>
<evidence type="ECO:0000259" key="12">
    <source>
        <dbReference type="PROSITE" id="PS50968"/>
    </source>
</evidence>
<evidence type="ECO:0000256" key="10">
    <source>
        <dbReference type="RuleBase" id="RU003423"/>
    </source>
</evidence>
<feature type="region of interest" description="Disordered" evidence="11">
    <location>
        <begin position="82"/>
        <end position="172"/>
    </location>
</feature>
<evidence type="ECO:0000256" key="9">
    <source>
        <dbReference type="ARBA" id="ARBA00052761"/>
    </source>
</evidence>
<dbReference type="SUPFAM" id="SSF51230">
    <property type="entry name" value="Single hybrid motif"/>
    <property type="match status" value="1"/>
</dbReference>
<evidence type="ECO:0000256" key="6">
    <source>
        <dbReference type="ARBA" id="ARBA00022679"/>
    </source>
</evidence>
<gene>
    <name evidence="14" type="ORF">SAMN04487940_11425</name>
</gene>
<proteinExistence type="inferred from homology"/>
<organism evidence="14 15">
    <name type="scientific">Marinovum algicola</name>
    <dbReference type="NCBI Taxonomy" id="42444"/>
    <lineage>
        <taxon>Bacteria</taxon>
        <taxon>Pseudomonadati</taxon>
        <taxon>Pseudomonadota</taxon>
        <taxon>Alphaproteobacteria</taxon>
        <taxon>Rhodobacterales</taxon>
        <taxon>Roseobacteraceae</taxon>
        <taxon>Marinovum</taxon>
    </lineage>
</organism>
<feature type="compositionally biased region" description="Pro residues" evidence="11">
    <location>
        <begin position="116"/>
        <end position="133"/>
    </location>
</feature>
<dbReference type="Pfam" id="PF00198">
    <property type="entry name" value="2-oxoacid_dh"/>
    <property type="match status" value="1"/>
</dbReference>
<dbReference type="PROSITE" id="PS00189">
    <property type="entry name" value="LIPOYL"/>
    <property type="match status" value="1"/>
</dbReference>
<dbReference type="GO" id="GO:0016407">
    <property type="term" value="F:acetyltransferase activity"/>
    <property type="evidence" value="ECO:0007669"/>
    <property type="project" value="TreeGrafter"/>
</dbReference>
<dbReference type="GO" id="GO:0031405">
    <property type="term" value="F:lipoic acid binding"/>
    <property type="evidence" value="ECO:0007669"/>
    <property type="project" value="TreeGrafter"/>
</dbReference>
<evidence type="ECO:0000256" key="4">
    <source>
        <dbReference type="ARBA" id="ARBA00007317"/>
    </source>
</evidence>
<feature type="compositionally biased region" description="Pro residues" evidence="11">
    <location>
        <begin position="92"/>
        <end position="108"/>
    </location>
</feature>
<dbReference type="Gene3D" id="4.10.320.10">
    <property type="entry name" value="E3-binding domain"/>
    <property type="match status" value="1"/>
</dbReference>
<dbReference type="Gene3D" id="3.30.559.10">
    <property type="entry name" value="Chloramphenicol acetyltransferase-like domain"/>
    <property type="match status" value="1"/>
</dbReference>
<dbReference type="PANTHER" id="PTHR43178">
    <property type="entry name" value="DIHYDROLIPOAMIDE ACETYLTRANSFERASE COMPONENT OF PYRUVATE DEHYDROGENASE COMPLEX"/>
    <property type="match status" value="1"/>
</dbReference>
<dbReference type="InterPro" id="IPR003016">
    <property type="entry name" value="2-oxoA_DH_lipoyl-BS"/>
</dbReference>
<dbReference type="InterPro" id="IPR001078">
    <property type="entry name" value="2-oxoacid_DH_actylTfrase"/>
</dbReference>
<dbReference type="FunFam" id="3.30.559.10:FF:000007">
    <property type="entry name" value="Dihydrolipoamide acetyltransferase component of pyruvate dehydrogenase complex"/>
    <property type="match status" value="1"/>
</dbReference>
<reference evidence="14 15" key="1">
    <citation type="submission" date="2016-10" db="EMBL/GenBank/DDBJ databases">
        <authorList>
            <person name="Varghese N."/>
            <person name="Submissions S."/>
        </authorList>
    </citation>
    <scope>NUCLEOTIDE SEQUENCE [LARGE SCALE GENOMIC DNA]</scope>
    <source>
        <strain evidence="14 15">FF3</strain>
    </source>
</reference>
<dbReference type="InterPro" id="IPR023213">
    <property type="entry name" value="CAT-like_dom_sf"/>
</dbReference>
<feature type="compositionally biased region" description="Low complexity" evidence="11">
    <location>
        <begin position="179"/>
        <end position="192"/>
    </location>
</feature>
<accession>A0A975WCL0</accession>
<comment type="cofactor">
    <cofactor evidence="1 10">
        <name>(R)-lipoate</name>
        <dbReference type="ChEBI" id="CHEBI:83088"/>
    </cofactor>
</comment>
<dbReference type="Pfam" id="PF02817">
    <property type="entry name" value="E3_binding"/>
    <property type="match status" value="1"/>
</dbReference>
<evidence type="ECO:0000259" key="13">
    <source>
        <dbReference type="PROSITE" id="PS51826"/>
    </source>
</evidence>
<feature type="domain" description="Peripheral subunit-binding (PSBD)" evidence="13">
    <location>
        <begin position="141"/>
        <end position="178"/>
    </location>
</feature>
<keyword evidence="15" id="KW-1185">Reference proteome</keyword>
<dbReference type="GO" id="GO:0004149">
    <property type="term" value="F:dihydrolipoyllysine-residue succinyltransferase activity"/>
    <property type="evidence" value="ECO:0007669"/>
    <property type="project" value="UniProtKB-EC"/>
</dbReference>
<dbReference type="EC" id="2.3.1.-" evidence="10"/>
<comment type="caution">
    <text evidence="14">The sequence shown here is derived from an EMBL/GenBank/DDBJ whole genome shotgun (WGS) entry which is preliminary data.</text>
</comment>
<comment type="subunit">
    <text evidence="5">Forms a 24-polypeptide structural core with octahedral symmetry. Part of the 2-oxoglutarate dehydrogenase (OGDH) complex composed of E1 (2-oxoglutarate dehydrogenase), E2 (dihydrolipoamide succinyltransferase) and E3 (dihydrolipoamide dehydrogenase); the complex contains multiple copies of the three enzymatic components (E1, E2 and E3).</text>
</comment>
<dbReference type="PROSITE" id="PS50968">
    <property type="entry name" value="BIOTINYL_LIPOYL"/>
    <property type="match status" value="1"/>
</dbReference>
<dbReference type="Gene3D" id="2.40.50.100">
    <property type="match status" value="1"/>
</dbReference>